<feature type="compositionally biased region" description="Low complexity" evidence="9">
    <location>
        <begin position="1217"/>
        <end position="1230"/>
    </location>
</feature>
<feature type="compositionally biased region" description="Low complexity" evidence="9">
    <location>
        <begin position="1012"/>
        <end position="1021"/>
    </location>
</feature>
<feature type="compositionally biased region" description="Polar residues" evidence="9">
    <location>
        <begin position="38"/>
        <end position="53"/>
    </location>
</feature>
<evidence type="ECO:0000256" key="1">
    <source>
        <dbReference type="ARBA" id="ARBA00022553"/>
    </source>
</evidence>
<dbReference type="InterPro" id="IPR035892">
    <property type="entry name" value="C2_domain_sf"/>
</dbReference>
<feature type="compositionally biased region" description="Low complexity" evidence="9">
    <location>
        <begin position="216"/>
        <end position="226"/>
    </location>
</feature>
<feature type="region of interest" description="Disordered" evidence="9">
    <location>
        <begin position="792"/>
        <end position="891"/>
    </location>
</feature>
<dbReference type="InterPro" id="IPR001478">
    <property type="entry name" value="PDZ"/>
</dbReference>
<evidence type="ECO:0000256" key="3">
    <source>
        <dbReference type="ARBA" id="ARBA00022737"/>
    </source>
</evidence>
<dbReference type="InterPro" id="IPR039032">
    <property type="entry name" value="Rim-like"/>
</dbReference>
<dbReference type="CDD" id="cd06714">
    <property type="entry name" value="PDZ_RIM-like"/>
    <property type="match status" value="1"/>
</dbReference>
<keyword evidence="7" id="KW-0770">Synapse</keyword>
<dbReference type="SMART" id="SM00239">
    <property type="entry name" value="C2"/>
    <property type="match status" value="2"/>
</dbReference>
<feature type="compositionally biased region" description="Basic and acidic residues" evidence="9">
    <location>
        <begin position="278"/>
        <end position="305"/>
    </location>
</feature>
<feature type="region of interest" description="Disordered" evidence="9">
    <location>
        <begin position="1"/>
        <end position="80"/>
    </location>
</feature>
<dbReference type="GO" id="GO:0042391">
    <property type="term" value="P:regulation of membrane potential"/>
    <property type="evidence" value="ECO:0007669"/>
    <property type="project" value="TreeGrafter"/>
</dbReference>
<comment type="caution">
    <text evidence="12">The sequence shown here is derived from an EMBL/GenBank/DDBJ whole genome shotgun (WGS) entry which is preliminary data.</text>
</comment>
<feature type="domain" description="C2" evidence="10">
    <location>
        <begin position="659"/>
        <end position="784"/>
    </location>
</feature>
<evidence type="ECO:0000256" key="5">
    <source>
        <dbReference type="ARBA" id="ARBA00022782"/>
    </source>
</evidence>
<feature type="region of interest" description="Disordered" evidence="9">
    <location>
        <begin position="939"/>
        <end position="1038"/>
    </location>
</feature>
<feature type="region of interest" description="Disordered" evidence="9">
    <location>
        <begin position="379"/>
        <end position="477"/>
    </location>
</feature>
<keyword evidence="5" id="KW-0221">Differentiation</keyword>
<keyword evidence="2" id="KW-0479">Metal-binding</keyword>
<dbReference type="GO" id="GO:0030154">
    <property type="term" value="P:cell differentiation"/>
    <property type="evidence" value="ECO:0007669"/>
    <property type="project" value="UniProtKB-KW"/>
</dbReference>
<keyword evidence="4" id="KW-0863">Zinc-finger</keyword>
<reference evidence="12" key="1">
    <citation type="submission" date="2020-03" db="EMBL/GenBank/DDBJ databases">
        <authorList>
            <person name="Weist P."/>
        </authorList>
    </citation>
    <scope>NUCLEOTIDE SEQUENCE</scope>
</reference>
<dbReference type="PANTHER" id="PTHR12157:SF18">
    <property type="entry name" value="REGULATING SYNAPTIC MEMBRANE EXOCYTOSIS PROTEIN 1"/>
    <property type="match status" value="1"/>
</dbReference>
<evidence type="ECO:0000256" key="9">
    <source>
        <dbReference type="SAM" id="MobiDB-lite"/>
    </source>
</evidence>
<feature type="domain" description="C2" evidence="10">
    <location>
        <begin position="1307"/>
        <end position="1425"/>
    </location>
</feature>
<evidence type="ECO:0000256" key="7">
    <source>
        <dbReference type="ARBA" id="ARBA00023018"/>
    </source>
</evidence>
<feature type="region of interest" description="Disordered" evidence="9">
    <location>
        <begin position="1194"/>
        <end position="1231"/>
    </location>
</feature>
<dbReference type="CDD" id="cd04028">
    <property type="entry name" value="C2B_RIM1alpha"/>
    <property type="match status" value="1"/>
</dbReference>
<dbReference type="EMBL" id="CADEAL010000791">
    <property type="protein sequence ID" value="CAB1425278.1"/>
    <property type="molecule type" value="Genomic_DNA"/>
</dbReference>
<dbReference type="PANTHER" id="PTHR12157">
    <property type="entry name" value="REGULATING SYNAPTIC MEMBRANE EXOCYTOSIS PROTEIN"/>
    <property type="match status" value="1"/>
</dbReference>
<gene>
    <name evidence="12" type="ORF">PLEPLA_LOCUS13208</name>
</gene>
<dbReference type="Gene3D" id="2.30.42.10">
    <property type="match status" value="1"/>
</dbReference>
<dbReference type="GO" id="GO:0044325">
    <property type="term" value="F:transmembrane transporter binding"/>
    <property type="evidence" value="ECO:0007669"/>
    <property type="project" value="TreeGrafter"/>
</dbReference>
<feature type="compositionally biased region" description="Polar residues" evidence="9">
    <location>
        <begin position="64"/>
        <end position="74"/>
    </location>
</feature>
<dbReference type="SUPFAM" id="SSF50156">
    <property type="entry name" value="PDZ domain-like"/>
    <property type="match status" value="1"/>
</dbReference>
<keyword evidence="1" id="KW-0597">Phosphoprotein</keyword>
<evidence type="ECO:0000259" key="10">
    <source>
        <dbReference type="PROSITE" id="PS50004"/>
    </source>
</evidence>
<comment type="subcellular location">
    <subcellularLocation>
        <location evidence="8">Synapse</location>
    </subcellularLocation>
</comment>
<dbReference type="InterPro" id="IPR036034">
    <property type="entry name" value="PDZ_sf"/>
</dbReference>
<dbReference type="CDD" id="cd04031">
    <property type="entry name" value="C2A_RIM1alpha"/>
    <property type="match status" value="1"/>
</dbReference>
<dbReference type="SUPFAM" id="SSF49562">
    <property type="entry name" value="C2 domain (Calcium/lipid-binding domain, CaLB)"/>
    <property type="match status" value="2"/>
</dbReference>
<feature type="compositionally biased region" description="Basic and acidic residues" evidence="9">
    <location>
        <begin position="1070"/>
        <end position="1098"/>
    </location>
</feature>
<feature type="region of interest" description="Disordered" evidence="9">
    <location>
        <begin position="1053"/>
        <end position="1132"/>
    </location>
</feature>
<proteinExistence type="predicted"/>
<evidence type="ECO:0000256" key="4">
    <source>
        <dbReference type="ARBA" id="ARBA00022771"/>
    </source>
</evidence>
<protein>
    <recommendedName>
        <fullName evidence="14">Regulating synaptic membrane exocytosis protein 1-like</fullName>
    </recommendedName>
</protein>
<keyword evidence="13" id="KW-1185">Reference proteome</keyword>
<dbReference type="GO" id="GO:0045202">
    <property type="term" value="C:synapse"/>
    <property type="evidence" value="ECO:0007669"/>
    <property type="project" value="UniProtKB-SubCell"/>
</dbReference>
<dbReference type="FunFam" id="2.30.42.10:FF:000003">
    <property type="entry name" value="Regulating synaptic membrane exocytosis protein 1, putative"/>
    <property type="match status" value="1"/>
</dbReference>
<feature type="compositionally biased region" description="Basic and acidic residues" evidence="9">
    <location>
        <begin position="804"/>
        <end position="825"/>
    </location>
</feature>
<feature type="compositionally biased region" description="Low complexity" evidence="9">
    <location>
        <begin position="454"/>
        <end position="470"/>
    </location>
</feature>
<dbReference type="PROSITE" id="PS50106">
    <property type="entry name" value="PDZ"/>
    <property type="match status" value="1"/>
</dbReference>
<feature type="domain" description="PDZ" evidence="11">
    <location>
        <begin position="514"/>
        <end position="607"/>
    </location>
</feature>
<dbReference type="GO" id="GO:0016020">
    <property type="term" value="C:membrane"/>
    <property type="evidence" value="ECO:0007669"/>
    <property type="project" value="InterPro"/>
</dbReference>
<dbReference type="GO" id="GO:0008270">
    <property type="term" value="F:zinc ion binding"/>
    <property type="evidence" value="ECO:0007669"/>
    <property type="project" value="UniProtKB-KW"/>
</dbReference>
<keyword evidence="3" id="KW-0677">Repeat</keyword>
<feature type="compositionally biased region" description="Basic and acidic residues" evidence="9">
    <location>
        <begin position="16"/>
        <end position="27"/>
    </location>
</feature>
<dbReference type="Pfam" id="PF00595">
    <property type="entry name" value="PDZ"/>
    <property type="match status" value="1"/>
</dbReference>
<feature type="compositionally biased region" description="Basic and acidic residues" evidence="9">
    <location>
        <begin position="313"/>
        <end position="325"/>
    </location>
</feature>
<feature type="compositionally biased region" description="Polar residues" evidence="9">
    <location>
        <begin position="1058"/>
        <end position="1069"/>
    </location>
</feature>
<dbReference type="FunFam" id="2.60.40.150:FF:000003">
    <property type="entry name" value="Regulating synaptic membrane exocytosis protein 2"/>
    <property type="match status" value="1"/>
</dbReference>
<evidence type="ECO:0000259" key="11">
    <source>
        <dbReference type="PROSITE" id="PS50106"/>
    </source>
</evidence>
<sequence>MKELGNRSFSPEEVEKDPMDPSDEEQRLSTPHPVYQHPPSNASTPARATTSGASLHRAPRSRSDNQTQRRSSAASHPYRAQNCRPSIRTCGDDCCFHSNQRSYRRRSSWSRPSLEHIPVTIQPTRWYQVVGRRQCSNCRYQGRHQMTSWMCESCKVIWVCNNCRKQQEILTKPGDWFTSSPGNPAGLGSAVSEPSVCQTSGIRSSDRAPKPPQTPPQQTKTPTDQTHPGPQLAPMQGHVANHRETRKMKQWRNGRGGGGAGRGERRPGQSRLQTQVSMDRDLRGESRERRESRRLTKGRSLEHDPVGGGGGVRRTEEGGSRHVDHNGATPCQAGLVPPGGRGHPVPTQGHGVGIVGEFGEGVRPGQRTVGRVVGPHEHTLAQQAHPPELREPLGSGPGSAPDQGPGMRRTKREKAESMLRNDSLSSDQSESLRPPPPRPYKSKRGLGAGGKRQTSVSSSEEEGGTTPEYSSCEDAEIESVSERGDWECYPHDPTVWHHPVTWQPSKEGDHLIGRITLSKRSAAMPKEAGALLGLKVVGGRITESGRLGAFITKVKKGSLADVVGHLRAGDEVLQWNGKLLPGATMKEVYNIILESQAEPQVELVVSRPIGDIPRIPDTSHPPLESTGSSSFESQKMERPSLHVLSPSSPGMLKDNPQLMPGQLSVKLWYDKVGHQLIVNVLQAVELPLRPDGRPRSPYIKMYFLPDRSDKSKRRTRAVKKTCEPKWNQTFVYTHVHRRDFRNHMLELTVWDQPRSPEEDSTFMGEILIELETALLDDKPHWFPLQTHDVSSIPLPRASPFLPRRHTEPPGKKLQPDGRGRERQREPTSTLEVPEQQRTPSHHLRSRSVSPHREEQGRIRSRPPNVPTQRSLDDELPHSRCSRSPTRYYDAARGRHQEEEYLDDSEIFMIHHSMRGKSAECLHISDLQPTLDRVRSASANCLTPDNHAPSPETERKSLSRSLPRRRPASPRILIQHASPEDDRQPRTLETPECQTHGRKLSGSGRGHLQGGASLSSSVTSSSARRVRQLPQLPPKSNTAEQALVAEERVRQLQKRVHSNRVSAASTSSQQDLDRTLKNKRELYKDQRRSSENVSHKSSDSDVSDVSAISRTSSASRISSTSYMSIQSERPRGRFSRAIRATGGHMMKSTSVSGEIYGMDHADGSQSDTALGSLGSGIKKRRSSLSQRVVAILPSRRSRSTSQISQTEAAGKAKDRQKATAGKKVAKAGSSSFKRSEEYGIPVEFPRAGSVINRQASRESTDGSMNSYSSEGNLIFSGMRLGADSQFSDFLDGLGPGQLVGRQTLATPAMGDVQLGLMDKKGQLEVEVIRARGLTPKPGSKSLPAPYVKVYLLDNGTCKAKKKTKIARKTLEPLYQQPLLFDESPQGRVLQVIVWGDYGRMDHKCFMGVAQILLEELDLSSTVIGWYKLFPPSSLVDPTLAPLTRLASQTSLDSSGPPPGIRS</sequence>
<organism evidence="12 13">
    <name type="scientific">Pleuronectes platessa</name>
    <name type="common">European plaice</name>
    <dbReference type="NCBI Taxonomy" id="8262"/>
    <lineage>
        <taxon>Eukaryota</taxon>
        <taxon>Metazoa</taxon>
        <taxon>Chordata</taxon>
        <taxon>Craniata</taxon>
        <taxon>Vertebrata</taxon>
        <taxon>Euteleostomi</taxon>
        <taxon>Actinopterygii</taxon>
        <taxon>Neopterygii</taxon>
        <taxon>Teleostei</taxon>
        <taxon>Neoteleostei</taxon>
        <taxon>Acanthomorphata</taxon>
        <taxon>Carangaria</taxon>
        <taxon>Pleuronectiformes</taxon>
        <taxon>Pleuronectoidei</taxon>
        <taxon>Pleuronectidae</taxon>
        <taxon>Pleuronectes</taxon>
    </lineage>
</organism>
<dbReference type="GO" id="GO:0006887">
    <property type="term" value="P:exocytosis"/>
    <property type="evidence" value="ECO:0007669"/>
    <property type="project" value="InterPro"/>
</dbReference>
<dbReference type="InterPro" id="IPR011011">
    <property type="entry name" value="Znf_FYVE_PHD"/>
</dbReference>
<dbReference type="SUPFAM" id="SSF57903">
    <property type="entry name" value="FYVE/PHD zinc finger"/>
    <property type="match status" value="1"/>
</dbReference>
<dbReference type="GO" id="GO:0031267">
    <property type="term" value="F:small GTPase binding"/>
    <property type="evidence" value="ECO:0007669"/>
    <property type="project" value="InterPro"/>
</dbReference>
<dbReference type="SMART" id="SM00228">
    <property type="entry name" value="PDZ"/>
    <property type="match status" value="1"/>
</dbReference>
<feature type="region of interest" description="Disordered" evidence="9">
    <location>
        <begin position="173"/>
        <end position="331"/>
    </location>
</feature>
<dbReference type="InterPro" id="IPR000008">
    <property type="entry name" value="C2_dom"/>
</dbReference>
<dbReference type="Gene3D" id="2.60.40.150">
    <property type="entry name" value="C2 domain"/>
    <property type="match status" value="2"/>
</dbReference>
<dbReference type="PROSITE" id="PS50004">
    <property type="entry name" value="C2"/>
    <property type="match status" value="2"/>
</dbReference>
<feature type="compositionally biased region" description="Polar residues" evidence="9">
    <location>
        <begin position="420"/>
        <end position="431"/>
    </location>
</feature>
<evidence type="ECO:0000313" key="12">
    <source>
        <dbReference type="EMBL" id="CAB1425278.1"/>
    </source>
</evidence>
<name>A0A9N7U8B5_PLEPL</name>
<evidence type="ECO:0000256" key="8">
    <source>
        <dbReference type="ARBA" id="ARBA00034103"/>
    </source>
</evidence>
<keyword evidence="6" id="KW-0862">Zinc</keyword>
<dbReference type="Pfam" id="PF00168">
    <property type="entry name" value="C2"/>
    <property type="match status" value="2"/>
</dbReference>
<accession>A0A9N7U8B5</accession>
<evidence type="ECO:0000313" key="13">
    <source>
        <dbReference type="Proteomes" id="UP001153269"/>
    </source>
</evidence>
<feature type="region of interest" description="Disordered" evidence="9">
    <location>
        <begin position="614"/>
        <end position="638"/>
    </location>
</feature>
<evidence type="ECO:0008006" key="14">
    <source>
        <dbReference type="Google" id="ProtNLM"/>
    </source>
</evidence>
<feature type="compositionally biased region" description="Low complexity" evidence="9">
    <location>
        <begin position="1102"/>
        <end position="1120"/>
    </location>
</feature>
<evidence type="ECO:0000256" key="2">
    <source>
        <dbReference type="ARBA" id="ARBA00022723"/>
    </source>
</evidence>
<evidence type="ECO:0000256" key="6">
    <source>
        <dbReference type="ARBA" id="ARBA00022833"/>
    </source>
</evidence>
<feature type="compositionally biased region" description="Polar residues" evidence="9">
    <location>
        <begin position="826"/>
        <end position="838"/>
    </location>
</feature>
<dbReference type="FunFam" id="2.60.40.150:FF:000001">
    <property type="entry name" value="Regulating synaptic membrane exocytosis 3, isoform CRA_a"/>
    <property type="match status" value="1"/>
</dbReference>
<dbReference type="Proteomes" id="UP001153269">
    <property type="component" value="Unassembled WGS sequence"/>
</dbReference>